<evidence type="ECO:0000256" key="6">
    <source>
        <dbReference type="RuleBase" id="RU000492"/>
    </source>
</evidence>
<dbReference type="EC" id="3.6.4.13" evidence="7"/>
<keyword evidence="2 6" id="KW-0378">Hydrolase</keyword>
<reference evidence="11" key="1">
    <citation type="submission" date="2022-11" db="UniProtKB">
        <authorList>
            <consortium name="WormBaseParasite"/>
        </authorList>
    </citation>
    <scope>IDENTIFICATION</scope>
</reference>
<evidence type="ECO:0000313" key="10">
    <source>
        <dbReference type="Proteomes" id="UP000887574"/>
    </source>
</evidence>
<evidence type="ECO:0000256" key="1">
    <source>
        <dbReference type="ARBA" id="ARBA00022741"/>
    </source>
</evidence>
<dbReference type="GO" id="GO:0016787">
    <property type="term" value="F:hydrolase activity"/>
    <property type="evidence" value="ECO:0007669"/>
    <property type="project" value="UniProtKB-KW"/>
</dbReference>
<dbReference type="PROSITE" id="PS51192">
    <property type="entry name" value="HELICASE_ATP_BIND_1"/>
    <property type="match status" value="1"/>
</dbReference>
<evidence type="ECO:0000256" key="7">
    <source>
        <dbReference type="RuleBase" id="RU365068"/>
    </source>
</evidence>
<comment type="catalytic activity">
    <reaction evidence="7">
        <text>ATP + H2O = ADP + phosphate + H(+)</text>
        <dbReference type="Rhea" id="RHEA:13065"/>
        <dbReference type="ChEBI" id="CHEBI:15377"/>
        <dbReference type="ChEBI" id="CHEBI:15378"/>
        <dbReference type="ChEBI" id="CHEBI:30616"/>
        <dbReference type="ChEBI" id="CHEBI:43474"/>
        <dbReference type="ChEBI" id="CHEBI:456216"/>
        <dbReference type="EC" id="3.6.4.13"/>
    </reaction>
</comment>
<evidence type="ECO:0000313" key="11">
    <source>
        <dbReference type="WBParaSite" id="jg6039"/>
    </source>
</evidence>
<comment type="domain">
    <text evidence="7">The Q motif is unique to and characteristic of the DEAD box family of RNA helicases and controls ATP binding and hydrolysis.</text>
</comment>
<dbReference type="SUPFAM" id="SSF52540">
    <property type="entry name" value="P-loop containing nucleoside triphosphate hydrolases"/>
    <property type="match status" value="1"/>
</dbReference>
<feature type="domain" description="Helicase ATP-binding" evidence="8">
    <location>
        <begin position="1"/>
        <end position="70"/>
    </location>
</feature>
<dbReference type="GO" id="GO:0003723">
    <property type="term" value="F:RNA binding"/>
    <property type="evidence" value="ECO:0007669"/>
    <property type="project" value="UniProtKB-UniRule"/>
</dbReference>
<keyword evidence="10" id="KW-1185">Reference proteome</keyword>
<dbReference type="PANTHER" id="PTHR24031">
    <property type="entry name" value="RNA HELICASE"/>
    <property type="match status" value="1"/>
</dbReference>
<dbReference type="InterPro" id="IPR014001">
    <property type="entry name" value="Helicase_ATP-bd"/>
</dbReference>
<organism evidence="10 11">
    <name type="scientific">Ditylenchus dipsaci</name>
    <dbReference type="NCBI Taxonomy" id="166011"/>
    <lineage>
        <taxon>Eukaryota</taxon>
        <taxon>Metazoa</taxon>
        <taxon>Ecdysozoa</taxon>
        <taxon>Nematoda</taxon>
        <taxon>Chromadorea</taxon>
        <taxon>Rhabditida</taxon>
        <taxon>Tylenchina</taxon>
        <taxon>Tylenchomorpha</taxon>
        <taxon>Sphaerularioidea</taxon>
        <taxon>Anguinidae</taxon>
        <taxon>Anguininae</taxon>
        <taxon>Ditylenchus</taxon>
    </lineage>
</organism>
<name>A0A915EJJ0_9BILA</name>
<dbReference type="InterPro" id="IPR000629">
    <property type="entry name" value="RNA-helicase_DEAD-box_CS"/>
</dbReference>
<dbReference type="InterPro" id="IPR025313">
    <property type="entry name" value="SPB4-like_CTE"/>
</dbReference>
<dbReference type="GO" id="GO:0005524">
    <property type="term" value="F:ATP binding"/>
    <property type="evidence" value="ECO:0007669"/>
    <property type="project" value="UniProtKB-UniRule"/>
</dbReference>
<dbReference type="GO" id="GO:0043186">
    <property type="term" value="C:P granule"/>
    <property type="evidence" value="ECO:0007669"/>
    <property type="project" value="UniProtKB-ARBA"/>
</dbReference>
<dbReference type="InterPro" id="IPR027417">
    <property type="entry name" value="P-loop_NTPase"/>
</dbReference>
<evidence type="ECO:0000259" key="9">
    <source>
        <dbReference type="PROSITE" id="PS51194"/>
    </source>
</evidence>
<evidence type="ECO:0000256" key="5">
    <source>
        <dbReference type="ARBA" id="ARBA00022884"/>
    </source>
</evidence>
<sequence length="396" mass="45278">MDENVSFSCDNLQMLVIDEADRILDMGFKSQVDSIVENLPRERQTLLFSATQTRKLEDLVRVSLKEPIWVSVHEHSIKATPDQLVQNYFVCEEEQKINMLWSFLVNHKRKKSLIFVTCCKQARQKQNKRMEIFHKFNRNFRGAAMIATDIASRGLDFNNVDWVVQLDCPNDVDDYIHRVGRTARMNHKGESVLVLTPSQVAFVEMLANRHVPICKVEVDMDKLVDIRLKLSNLMIPFPQLKDFAQRSFVAYARAIYFMKLKEIFDVNKIDFEALASSYGLAVTPRIRFLRKEQLKGRTEVNLYDADDISGDSEMVEKIVSCSEKQSNSSACGGSSGDEGDDLLKITKRDVFNSVDSATPKDELLARISTNKVVKQTEIAKKVLKRGIKRNKSIKSA</sequence>
<dbReference type="InterPro" id="IPR001650">
    <property type="entry name" value="Helicase_C-like"/>
</dbReference>
<keyword evidence="4 6" id="KW-0067">ATP-binding</keyword>
<keyword evidence="1 6" id="KW-0547">Nucleotide-binding</keyword>
<dbReference type="Pfam" id="PF00270">
    <property type="entry name" value="DEAD"/>
    <property type="match status" value="1"/>
</dbReference>
<protein>
    <recommendedName>
        <fullName evidence="7">ATP-dependent RNA helicase</fullName>
        <ecNumber evidence="7">3.6.4.13</ecNumber>
    </recommendedName>
</protein>
<dbReference type="SMART" id="SM01178">
    <property type="entry name" value="DUF4217"/>
    <property type="match status" value="1"/>
</dbReference>
<dbReference type="Pfam" id="PF00271">
    <property type="entry name" value="Helicase_C"/>
    <property type="match status" value="1"/>
</dbReference>
<dbReference type="Gene3D" id="3.40.50.300">
    <property type="entry name" value="P-loop containing nucleotide triphosphate hydrolases"/>
    <property type="match status" value="2"/>
</dbReference>
<evidence type="ECO:0000256" key="4">
    <source>
        <dbReference type="ARBA" id="ARBA00022840"/>
    </source>
</evidence>
<comment type="similarity">
    <text evidence="6">Belongs to the DEAD box helicase family.</text>
</comment>
<dbReference type="PROSITE" id="PS51194">
    <property type="entry name" value="HELICASE_CTER"/>
    <property type="match status" value="1"/>
</dbReference>
<evidence type="ECO:0000256" key="3">
    <source>
        <dbReference type="ARBA" id="ARBA00022806"/>
    </source>
</evidence>
<dbReference type="GO" id="GO:0003724">
    <property type="term" value="F:RNA helicase activity"/>
    <property type="evidence" value="ECO:0007669"/>
    <property type="project" value="UniProtKB-EC"/>
</dbReference>
<comment type="function">
    <text evidence="7">RNA helicase.</text>
</comment>
<dbReference type="Proteomes" id="UP000887574">
    <property type="component" value="Unplaced"/>
</dbReference>
<dbReference type="CDD" id="cd18787">
    <property type="entry name" value="SF2_C_DEAD"/>
    <property type="match status" value="1"/>
</dbReference>
<evidence type="ECO:0000256" key="2">
    <source>
        <dbReference type="ARBA" id="ARBA00022801"/>
    </source>
</evidence>
<dbReference type="Pfam" id="PF13959">
    <property type="entry name" value="CTE_SPB4"/>
    <property type="match status" value="1"/>
</dbReference>
<keyword evidence="3 6" id="KW-0347">Helicase</keyword>
<proteinExistence type="inferred from homology"/>
<dbReference type="AlphaFoldDB" id="A0A915EJJ0"/>
<dbReference type="SMART" id="SM00490">
    <property type="entry name" value="HELICc"/>
    <property type="match status" value="1"/>
</dbReference>
<keyword evidence="5 7" id="KW-0694">RNA-binding</keyword>
<dbReference type="WBParaSite" id="jg6039">
    <property type="protein sequence ID" value="jg6039"/>
    <property type="gene ID" value="jg6039"/>
</dbReference>
<dbReference type="PROSITE" id="PS00039">
    <property type="entry name" value="DEAD_ATP_HELICASE"/>
    <property type="match status" value="1"/>
</dbReference>
<dbReference type="InterPro" id="IPR011545">
    <property type="entry name" value="DEAD/DEAH_box_helicase_dom"/>
</dbReference>
<accession>A0A915EJJ0</accession>
<feature type="domain" description="Helicase C-terminal" evidence="9">
    <location>
        <begin position="55"/>
        <end position="234"/>
    </location>
</feature>
<evidence type="ECO:0000259" key="8">
    <source>
        <dbReference type="PROSITE" id="PS51192"/>
    </source>
</evidence>